<dbReference type="PROSITE" id="PS51257">
    <property type="entry name" value="PROKAR_LIPOPROTEIN"/>
    <property type="match status" value="1"/>
</dbReference>
<dbReference type="Proteomes" id="UP000594681">
    <property type="component" value="Chromosome"/>
</dbReference>
<reference evidence="3 4" key="1">
    <citation type="submission" date="2020-11" db="EMBL/GenBank/DDBJ databases">
        <title>Corynebacterium sp. ZJ-599.</title>
        <authorList>
            <person name="Zhou J."/>
        </authorList>
    </citation>
    <scope>NUCLEOTIDE SEQUENCE [LARGE SCALE GENOMIC DNA]</scope>
    <source>
        <strain evidence="3 4">ZJ-599</strain>
    </source>
</reference>
<dbReference type="EMBL" id="CP064954">
    <property type="protein sequence ID" value="QPK79884.1"/>
    <property type="molecule type" value="Genomic_DNA"/>
</dbReference>
<proteinExistence type="predicted"/>
<dbReference type="Pfam" id="PF08310">
    <property type="entry name" value="LGFP"/>
    <property type="match status" value="1"/>
</dbReference>
<feature type="chain" id="PRO_5038514124" evidence="2">
    <location>
        <begin position="23"/>
        <end position="212"/>
    </location>
</feature>
<organism evidence="3 4">
    <name type="scientific">Corynebacterium lizhenjunii</name>
    <dbReference type="NCBI Taxonomy" id="2709394"/>
    <lineage>
        <taxon>Bacteria</taxon>
        <taxon>Bacillati</taxon>
        <taxon>Actinomycetota</taxon>
        <taxon>Actinomycetes</taxon>
        <taxon>Mycobacteriales</taxon>
        <taxon>Corynebacteriaceae</taxon>
        <taxon>Corynebacterium</taxon>
    </lineage>
</organism>
<evidence type="ECO:0000256" key="2">
    <source>
        <dbReference type="SAM" id="SignalP"/>
    </source>
</evidence>
<evidence type="ECO:0000256" key="1">
    <source>
        <dbReference type="SAM" id="MobiDB-lite"/>
    </source>
</evidence>
<gene>
    <name evidence="3" type="ORF">G7Y31_04095</name>
</gene>
<name>A0A7T0KGT2_9CORY</name>
<feature type="region of interest" description="Disordered" evidence="1">
    <location>
        <begin position="51"/>
        <end position="81"/>
    </location>
</feature>
<feature type="signal peptide" evidence="2">
    <location>
        <begin position="1"/>
        <end position="22"/>
    </location>
</feature>
<keyword evidence="2" id="KW-0732">Signal</keyword>
<dbReference type="InterPro" id="IPR013207">
    <property type="entry name" value="LGFP"/>
</dbReference>
<feature type="compositionally biased region" description="Polar residues" evidence="1">
    <location>
        <begin position="64"/>
        <end position="79"/>
    </location>
</feature>
<protein>
    <submittedName>
        <fullName evidence="3">Uncharacterized protein</fullName>
    </submittedName>
</protein>
<accession>A0A7T0KGT2</accession>
<sequence>MKTMTRRVAAGFAATTLTLGLAACSSDDAKQAQDSAGSVAAEATSAVGDAATAAKDKADEAMGSTANSAENSAENTSGANAEAGETVTIATAAGEAEVPAAFATAIEDQAAQWGIDPQAIMDIHTTDAGSLAVLAEDKLVAFDNESAHSVPVIGKIAQTYLNEGGLDSGLGLPLSPEQVLDQGTGWIQEFAGGSISWLQDAAGEFGPEIEKN</sequence>
<evidence type="ECO:0000313" key="4">
    <source>
        <dbReference type="Proteomes" id="UP000594681"/>
    </source>
</evidence>
<keyword evidence="4" id="KW-1185">Reference proteome</keyword>
<evidence type="ECO:0000313" key="3">
    <source>
        <dbReference type="EMBL" id="QPK79884.1"/>
    </source>
</evidence>
<dbReference type="KEGG" id="cliz:G7Y31_04095"/>
<dbReference type="AlphaFoldDB" id="A0A7T0KGT2"/>